<dbReference type="EMBL" id="JACXYY010000001">
    <property type="protein sequence ID" value="MBD3913557.1"/>
    <property type="molecule type" value="Genomic_DNA"/>
</dbReference>
<dbReference type="RefSeq" id="WP_191197867.1">
    <property type="nucleotide sequence ID" value="NZ_BAAAPA010000002.1"/>
</dbReference>
<sequence length="177" mass="19234">MTTEQVWLVAAGAVALTALVLALLARRRARRAEGLLETLVARVALLESPATDVPVPLADTGATTYVITGVGDGAAATTAPTDPPDPEVPLARPIDGRLFADIVARESVVKAASWTHGLRRALSPESRNRIRFHVRQETKQAGRERRAEMKQALREFRARERAAARRDVDGDLREDVA</sequence>
<accession>A0ABR8MBN4</accession>
<keyword evidence="1" id="KW-0812">Transmembrane</keyword>
<evidence type="ECO:0000313" key="2">
    <source>
        <dbReference type="EMBL" id="MBD3913557.1"/>
    </source>
</evidence>
<name>A0ABR8MBN4_9ACTN</name>
<evidence type="ECO:0008006" key="4">
    <source>
        <dbReference type="Google" id="ProtNLM"/>
    </source>
</evidence>
<evidence type="ECO:0000256" key="1">
    <source>
        <dbReference type="SAM" id="Phobius"/>
    </source>
</evidence>
<reference evidence="2 3" key="1">
    <citation type="submission" date="2020-09" db="EMBL/GenBank/DDBJ databases">
        <title>novel species in genus Nocardioides.</title>
        <authorList>
            <person name="Zhang G."/>
        </authorList>
    </citation>
    <scope>NUCLEOTIDE SEQUENCE [LARGE SCALE GENOMIC DNA]</scope>
    <source>
        <strain evidence="2 3">19197</strain>
    </source>
</reference>
<keyword evidence="3" id="KW-1185">Reference proteome</keyword>
<evidence type="ECO:0000313" key="3">
    <source>
        <dbReference type="Proteomes" id="UP000649289"/>
    </source>
</evidence>
<gene>
    <name evidence="2" type="ORF">IEZ25_02925</name>
</gene>
<organism evidence="2 3">
    <name type="scientific">Nocardioides hwasunensis</name>
    <dbReference type="NCBI Taxonomy" id="397258"/>
    <lineage>
        <taxon>Bacteria</taxon>
        <taxon>Bacillati</taxon>
        <taxon>Actinomycetota</taxon>
        <taxon>Actinomycetes</taxon>
        <taxon>Propionibacteriales</taxon>
        <taxon>Nocardioidaceae</taxon>
        <taxon>Nocardioides</taxon>
    </lineage>
</organism>
<dbReference type="Proteomes" id="UP000649289">
    <property type="component" value="Unassembled WGS sequence"/>
</dbReference>
<keyword evidence="1" id="KW-1133">Transmembrane helix</keyword>
<comment type="caution">
    <text evidence="2">The sequence shown here is derived from an EMBL/GenBank/DDBJ whole genome shotgun (WGS) entry which is preliminary data.</text>
</comment>
<protein>
    <recommendedName>
        <fullName evidence="4">Secreted protein</fullName>
    </recommendedName>
</protein>
<keyword evidence="1" id="KW-0472">Membrane</keyword>
<proteinExistence type="predicted"/>
<feature type="transmembrane region" description="Helical" evidence="1">
    <location>
        <begin position="6"/>
        <end position="25"/>
    </location>
</feature>